<feature type="transmembrane region" description="Helical" evidence="1">
    <location>
        <begin position="12"/>
        <end position="30"/>
    </location>
</feature>
<sequence>MSDSDYTLEQRPYLLWFLPLVPAIVLWAAYENLAPWPLLIVFAAALAYTLWLAAQAPLERIVLDPESGSLTLEKRTLFTRQVRQFSLLEAESARLQARESPEGPDVHRAVLVLYSGAIVPLYEEFGPLGRNQRELVTRINHYLSAVQRPGGSLDRLDLN</sequence>
<feature type="transmembrane region" description="Helical" evidence="1">
    <location>
        <begin position="36"/>
        <end position="54"/>
    </location>
</feature>
<evidence type="ECO:0000313" key="3">
    <source>
        <dbReference type="Proteomes" id="UP000569951"/>
    </source>
</evidence>
<name>A0A841HY96_9DEIO</name>
<evidence type="ECO:0000256" key="1">
    <source>
        <dbReference type="SAM" id="Phobius"/>
    </source>
</evidence>
<organism evidence="2 3">
    <name type="scientific">Deinobacterium chartae</name>
    <dbReference type="NCBI Taxonomy" id="521158"/>
    <lineage>
        <taxon>Bacteria</taxon>
        <taxon>Thermotogati</taxon>
        <taxon>Deinococcota</taxon>
        <taxon>Deinococci</taxon>
        <taxon>Deinococcales</taxon>
        <taxon>Deinococcaceae</taxon>
        <taxon>Deinobacterium</taxon>
    </lineage>
</organism>
<dbReference type="EMBL" id="JACHHG010000004">
    <property type="protein sequence ID" value="MBB6097866.1"/>
    <property type="molecule type" value="Genomic_DNA"/>
</dbReference>
<reference evidence="2 3" key="1">
    <citation type="submission" date="2020-08" db="EMBL/GenBank/DDBJ databases">
        <title>Genomic Encyclopedia of Type Strains, Phase IV (KMG-IV): sequencing the most valuable type-strain genomes for metagenomic binning, comparative biology and taxonomic classification.</title>
        <authorList>
            <person name="Goeker M."/>
        </authorList>
    </citation>
    <scope>NUCLEOTIDE SEQUENCE [LARGE SCALE GENOMIC DNA]</scope>
    <source>
        <strain evidence="2 3">DSM 21458</strain>
    </source>
</reference>
<comment type="caution">
    <text evidence="2">The sequence shown here is derived from an EMBL/GenBank/DDBJ whole genome shotgun (WGS) entry which is preliminary data.</text>
</comment>
<keyword evidence="3" id="KW-1185">Reference proteome</keyword>
<dbReference type="AlphaFoldDB" id="A0A841HY96"/>
<protein>
    <submittedName>
        <fullName evidence="2">Uncharacterized protein</fullName>
    </submittedName>
</protein>
<keyword evidence="1" id="KW-0812">Transmembrane</keyword>
<gene>
    <name evidence="2" type="ORF">HNR42_001289</name>
</gene>
<keyword evidence="1" id="KW-1133">Transmembrane helix</keyword>
<evidence type="ECO:0000313" key="2">
    <source>
        <dbReference type="EMBL" id="MBB6097866.1"/>
    </source>
</evidence>
<accession>A0A841HY96</accession>
<dbReference type="RefSeq" id="WP_183985730.1">
    <property type="nucleotide sequence ID" value="NZ_JACHHG010000004.1"/>
</dbReference>
<keyword evidence="1" id="KW-0472">Membrane</keyword>
<dbReference type="Proteomes" id="UP000569951">
    <property type="component" value="Unassembled WGS sequence"/>
</dbReference>
<proteinExistence type="predicted"/>